<dbReference type="Gene3D" id="3.90.1140.10">
    <property type="entry name" value="Cyclic phosphodiesterase"/>
    <property type="match status" value="1"/>
</dbReference>
<name>A0A9X1UXJ6_9FLAO</name>
<dbReference type="PANTHER" id="PTHR40037:SF1">
    <property type="entry name" value="PHOSPHOESTERASE SAOUHSC_00951-RELATED"/>
    <property type="match status" value="1"/>
</dbReference>
<dbReference type="GO" id="GO:0016874">
    <property type="term" value="F:ligase activity"/>
    <property type="evidence" value="ECO:0007669"/>
    <property type="project" value="UniProtKB-KW"/>
</dbReference>
<dbReference type="EMBL" id="JAJSON010000023">
    <property type="protein sequence ID" value="MCG9972128.1"/>
    <property type="molecule type" value="Genomic_DNA"/>
</dbReference>
<evidence type="ECO:0000313" key="1">
    <source>
        <dbReference type="EMBL" id="MCG9972128.1"/>
    </source>
</evidence>
<gene>
    <name evidence="1" type="ORF">LU635_10815</name>
</gene>
<evidence type="ECO:0000313" key="2">
    <source>
        <dbReference type="Proteomes" id="UP001139344"/>
    </source>
</evidence>
<sequence>MSGKLKNPLYFITLMPPASIRTEIEAFKKEIREKHNIKHALKLPAHITLQIPFRMPERKEDILVKKIKKFSAENKAFETVLDGFGKFSKQVIFIKIKDHVPYIELHEKLQSLMLNFLDLKRHEISSKIHPHITIATRDLKRSNFPAVWNDFKDREYSASFKAEHLYILKHNGNTWDIFRKFKLCS</sequence>
<reference evidence="1" key="1">
    <citation type="submission" date="2021-12" db="EMBL/GenBank/DDBJ databases">
        <title>Description of Gramella crocea sp. nov., a new bacterium isolated from activated sludge.</title>
        <authorList>
            <person name="Zhang X."/>
        </authorList>
    </citation>
    <scope>NUCLEOTIDE SEQUENCE</scope>
    <source>
        <strain evidence="1">YB25</strain>
    </source>
</reference>
<dbReference type="Pfam" id="PF13563">
    <property type="entry name" value="2_5_RNA_ligase2"/>
    <property type="match status" value="1"/>
</dbReference>
<keyword evidence="2" id="KW-1185">Reference proteome</keyword>
<dbReference type="RefSeq" id="WP_240099072.1">
    <property type="nucleotide sequence ID" value="NZ_JAJSON010000023.1"/>
</dbReference>
<dbReference type="PANTHER" id="PTHR40037">
    <property type="entry name" value="PHOSPHOESTERASE YJCG-RELATED"/>
    <property type="match status" value="1"/>
</dbReference>
<keyword evidence="1" id="KW-0436">Ligase</keyword>
<comment type="caution">
    <text evidence="1">The sequence shown here is derived from an EMBL/GenBank/DDBJ whole genome shotgun (WGS) entry which is preliminary data.</text>
</comment>
<dbReference type="InterPro" id="IPR050580">
    <property type="entry name" value="2H_phosphoesterase_YjcG-like"/>
</dbReference>
<protein>
    <submittedName>
        <fullName evidence="1">2'-5' RNA ligase family protein</fullName>
    </submittedName>
</protein>
<dbReference type="AlphaFoldDB" id="A0A9X1UXJ6"/>
<dbReference type="SUPFAM" id="SSF55144">
    <property type="entry name" value="LigT-like"/>
    <property type="match status" value="1"/>
</dbReference>
<proteinExistence type="predicted"/>
<accession>A0A9X1UXJ6</accession>
<dbReference type="InterPro" id="IPR009097">
    <property type="entry name" value="Cyclic_Pdiesterase"/>
</dbReference>
<dbReference type="Proteomes" id="UP001139344">
    <property type="component" value="Unassembled WGS sequence"/>
</dbReference>
<organism evidence="1 2">
    <name type="scientific">Christiangramia crocea</name>
    <dbReference type="NCBI Taxonomy" id="2904124"/>
    <lineage>
        <taxon>Bacteria</taxon>
        <taxon>Pseudomonadati</taxon>
        <taxon>Bacteroidota</taxon>
        <taxon>Flavobacteriia</taxon>
        <taxon>Flavobacteriales</taxon>
        <taxon>Flavobacteriaceae</taxon>
        <taxon>Christiangramia</taxon>
    </lineage>
</organism>